<dbReference type="GO" id="GO:0003677">
    <property type="term" value="F:DNA binding"/>
    <property type="evidence" value="ECO:0007669"/>
    <property type="project" value="UniProtKB-KW"/>
</dbReference>
<proteinExistence type="predicted"/>
<evidence type="ECO:0000313" key="3">
    <source>
        <dbReference type="EMBL" id="QNK39409.1"/>
    </source>
</evidence>
<dbReference type="KEGG" id="cfem:HCR03_11670"/>
<dbReference type="Pfam" id="PF00440">
    <property type="entry name" value="TetR_N"/>
    <property type="match status" value="1"/>
</dbReference>
<dbReference type="Proteomes" id="UP000515909">
    <property type="component" value="Chromosome"/>
</dbReference>
<keyword evidence="1" id="KW-0238">DNA-binding</keyword>
<evidence type="ECO:0000313" key="4">
    <source>
        <dbReference type="Proteomes" id="UP000515909"/>
    </source>
</evidence>
<name>A0A7G8T718_9FIRM</name>
<dbReference type="AlphaFoldDB" id="A0A7G8T718"/>
<gene>
    <name evidence="3" type="ORF">HCR03_11670</name>
</gene>
<dbReference type="InterPro" id="IPR009057">
    <property type="entry name" value="Homeodomain-like_sf"/>
</dbReference>
<organism evidence="3 4">
    <name type="scientific">Caproicibacter fermentans</name>
    <dbReference type="NCBI Taxonomy" id="2576756"/>
    <lineage>
        <taxon>Bacteria</taxon>
        <taxon>Bacillati</taxon>
        <taxon>Bacillota</taxon>
        <taxon>Clostridia</taxon>
        <taxon>Eubacteriales</taxon>
        <taxon>Acutalibacteraceae</taxon>
        <taxon>Caproicibacter</taxon>
    </lineage>
</organism>
<feature type="domain" description="HTH tetR-type" evidence="2">
    <location>
        <begin position="11"/>
        <end position="42"/>
    </location>
</feature>
<evidence type="ECO:0000259" key="2">
    <source>
        <dbReference type="Pfam" id="PF00440"/>
    </source>
</evidence>
<accession>A0A7G8T718</accession>
<sequence>MPKQKTSKEEILRAAFRVLREQGAGELNARRIAEEAGVLRPADLQLFRRDGRTDDAAV</sequence>
<dbReference type="EMBL" id="CP060286">
    <property type="protein sequence ID" value="QNK39409.1"/>
    <property type="molecule type" value="Genomic_DNA"/>
</dbReference>
<dbReference type="SUPFAM" id="SSF46689">
    <property type="entry name" value="Homeodomain-like"/>
    <property type="match status" value="1"/>
</dbReference>
<protein>
    <submittedName>
        <fullName evidence="3">TetR family transcriptional regulator</fullName>
    </submittedName>
</protein>
<dbReference type="Gene3D" id="1.10.10.60">
    <property type="entry name" value="Homeodomain-like"/>
    <property type="match status" value="1"/>
</dbReference>
<dbReference type="RefSeq" id="WP_187034322.1">
    <property type="nucleotide sequence ID" value="NZ_CP060286.1"/>
</dbReference>
<evidence type="ECO:0000256" key="1">
    <source>
        <dbReference type="ARBA" id="ARBA00023125"/>
    </source>
</evidence>
<dbReference type="InterPro" id="IPR001647">
    <property type="entry name" value="HTH_TetR"/>
</dbReference>
<reference evidence="3 4" key="1">
    <citation type="submission" date="2020-08" db="EMBL/GenBank/DDBJ databases">
        <title>The isolate Caproiciproducens sp. 7D4C2 produces n-caproate at mildly acidic conditions from hexoses: genome and rBOX comparison with related strains and chain-elongating bacteria.</title>
        <authorList>
            <person name="Esquivel-Elizondo S."/>
            <person name="Bagci C."/>
            <person name="Temovska M."/>
            <person name="Jeon B.S."/>
            <person name="Bessarab I."/>
            <person name="Williams R.B.H."/>
            <person name="Huson D.H."/>
            <person name="Angenent L.T."/>
        </authorList>
    </citation>
    <scope>NUCLEOTIDE SEQUENCE [LARGE SCALE GENOMIC DNA]</scope>
    <source>
        <strain evidence="3 4">7D4C2</strain>
    </source>
</reference>